<evidence type="ECO:0008006" key="2">
    <source>
        <dbReference type="Google" id="ProtNLM"/>
    </source>
</evidence>
<reference evidence="1" key="1">
    <citation type="submission" date="2015-09" db="EMBL/GenBank/DDBJ databases">
        <authorList>
            <person name="Jackson K.R."/>
            <person name="Lunt B.L."/>
            <person name="Fisher J.N.B."/>
            <person name="Gardner A.V."/>
            <person name="Bailey M.E."/>
            <person name="Deus L.M."/>
            <person name="Earl A.S."/>
            <person name="Gibby P.D."/>
            <person name="Hartmann K.A."/>
            <person name="Liu J.E."/>
            <person name="Manci A.M."/>
            <person name="Nielsen D.A."/>
            <person name="Solomon M.B."/>
            <person name="Breakwell D.P."/>
            <person name="Burnett S.H."/>
            <person name="Grose J.H."/>
        </authorList>
    </citation>
    <scope>NUCLEOTIDE SEQUENCE</scope>
    <source>
        <strain evidence="1">7805</strain>
    </source>
</reference>
<organism evidence="1">
    <name type="scientific">Planktothrix agardhii</name>
    <name type="common">Oscillatoria agardhii</name>
    <dbReference type="NCBI Taxonomy" id="1160"/>
    <lineage>
        <taxon>Bacteria</taxon>
        <taxon>Bacillati</taxon>
        <taxon>Cyanobacteriota</taxon>
        <taxon>Cyanophyceae</taxon>
        <taxon>Oscillatoriophycideae</taxon>
        <taxon>Oscillatoriales</taxon>
        <taxon>Microcoleaceae</taxon>
        <taxon>Planktothrix</taxon>
    </lineage>
</organism>
<dbReference type="AlphaFoldDB" id="A0A1J1JLD0"/>
<evidence type="ECO:0000313" key="1">
    <source>
        <dbReference type="EMBL" id="CUM62334.1"/>
    </source>
</evidence>
<gene>
    <name evidence="1" type="ORF">PLAM_mp0039</name>
</gene>
<dbReference type="EMBL" id="LO018305">
    <property type="protein sequence ID" value="CUM62334.1"/>
    <property type="molecule type" value="Genomic_DNA"/>
</dbReference>
<protein>
    <recommendedName>
        <fullName evidence="2">Fe2OG dioxygenase domain-containing protein</fullName>
    </recommendedName>
</protein>
<accession>A0A1J1JLD0</accession>
<dbReference type="RefSeq" id="WP_235752370.1">
    <property type="nucleotide sequence ID" value="NZ_LR882951.1"/>
</dbReference>
<name>A0A1J1JLD0_PLAAG</name>
<proteinExistence type="predicted"/>
<sequence>MNKTKLKFSTELRKLTTVQNPEALRAYCQSLKSQLVADPSNYAKGRYRLWLFHEVDFRDGTLSKGYSDQRLLDFSQRVYPGCDIGLLTYNGTLPDSKVSDSRINLHRDHTYANPKAISVNLGEAIFSYGEPEQTDYLLADGDITEFNCKVLHAIKEIITPERFSIIFWKLNEAKGYKSLI</sequence>